<name>A0A1D8KT99_9CAUD</name>
<accession>A0A1D8KT99</accession>
<evidence type="ECO:0000313" key="2">
    <source>
        <dbReference type="Proteomes" id="UP000202081"/>
    </source>
</evidence>
<organism evidence="1 2">
    <name type="scientific">Synechococcus phage S-WAM2</name>
    <dbReference type="NCBI Taxonomy" id="1815522"/>
    <lineage>
        <taxon>Viruses</taxon>
        <taxon>Duplodnaviria</taxon>
        <taxon>Heunggongvirae</taxon>
        <taxon>Uroviricota</taxon>
        <taxon>Caudoviricetes</taxon>
        <taxon>Pantevenvirales</taxon>
        <taxon>Kyanoviridae</taxon>
        <taxon>Cymopoleiavirus</taxon>
        <taxon>Cymopoleiavirus swam2</taxon>
    </lineage>
</organism>
<dbReference type="Gene3D" id="2.30.30.100">
    <property type="match status" value="1"/>
</dbReference>
<reference evidence="1 2" key="1">
    <citation type="journal article" date="2016" name="Virology">
        <title>The genomic content and context of auxiliary metabolic genes in marine cyanomyoviruses.</title>
        <authorList>
            <person name="Crummett L.T."/>
            <person name="Puxty R.J."/>
            <person name="Weihe C."/>
            <person name="Marston M.F."/>
            <person name="Martiny J.B."/>
        </authorList>
    </citation>
    <scope>NUCLEOTIDE SEQUENCE [LARGE SCALE GENOMIC DNA]</scope>
    <source>
        <strain evidence="1">0810PA29</strain>
    </source>
</reference>
<sequence>MTEQAPLKTNHNIRIVNLTTGANVLCLFGDVRNEQEENRVVGYRMLYPFTLTLGDPNDDGTIPIQYSRFCPFSPIEEHRLGGEHIISVVYPDNGILDNYVTKLKEFGLEDGQIFFEEETDGDNSESTEAGE</sequence>
<keyword evidence="2" id="KW-1185">Reference proteome</keyword>
<dbReference type="RefSeq" id="YP_009324317.1">
    <property type="nucleotide sequence ID" value="NC_031935.1"/>
</dbReference>
<dbReference type="EMBL" id="KU686211">
    <property type="protein sequence ID" value="AOV61849.1"/>
    <property type="molecule type" value="Genomic_DNA"/>
</dbReference>
<dbReference type="KEGG" id="vg:30309227"/>
<dbReference type="Proteomes" id="UP000202081">
    <property type="component" value="Segment"/>
</dbReference>
<proteinExistence type="predicted"/>
<gene>
    <name evidence="1" type="ORF">P29B0810_154</name>
</gene>
<protein>
    <submittedName>
        <fullName evidence="1">Uncharacterized protein</fullName>
    </submittedName>
</protein>
<evidence type="ECO:0000313" key="1">
    <source>
        <dbReference type="EMBL" id="AOV61849.1"/>
    </source>
</evidence>
<dbReference type="OrthoDB" id="20102at10239"/>
<dbReference type="GeneID" id="30309227"/>